<comment type="caution">
    <text evidence="3">The sequence shown here is derived from an EMBL/GenBank/DDBJ whole genome shotgun (WGS) entry which is preliminary data.</text>
</comment>
<keyword evidence="1" id="KW-0521">NADP</keyword>
<reference evidence="3 4" key="1">
    <citation type="submission" date="2019-06" db="EMBL/GenBank/DDBJ databases">
        <title>Sequencing the genomes of 1000 actinobacteria strains.</title>
        <authorList>
            <person name="Klenk H.-P."/>
        </authorList>
    </citation>
    <scope>NUCLEOTIDE SEQUENCE [LARGE SCALE GENOMIC DNA]</scope>
    <source>
        <strain evidence="3 4">DSM 44826</strain>
    </source>
</reference>
<protein>
    <submittedName>
        <fullName evidence="3">NADPH:quinone reductase-like Zn-dependent oxidoreductase</fullName>
    </submittedName>
</protein>
<keyword evidence="4" id="KW-1185">Reference proteome</keyword>
<dbReference type="Pfam" id="PF00107">
    <property type="entry name" value="ADH_zinc_N"/>
    <property type="match status" value="1"/>
</dbReference>
<dbReference type="SUPFAM" id="SSF51735">
    <property type="entry name" value="NAD(P)-binding Rossmann-fold domains"/>
    <property type="match status" value="1"/>
</dbReference>
<dbReference type="InterPro" id="IPR036291">
    <property type="entry name" value="NAD(P)-bd_dom_sf"/>
</dbReference>
<proteinExistence type="predicted"/>
<dbReference type="InterPro" id="IPR011032">
    <property type="entry name" value="GroES-like_sf"/>
</dbReference>
<dbReference type="InterPro" id="IPR051603">
    <property type="entry name" value="Zinc-ADH_QOR/CCCR"/>
</dbReference>
<dbReference type="InterPro" id="IPR020843">
    <property type="entry name" value="ER"/>
</dbReference>
<dbReference type="EMBL" id="VIWT01000002">
    <property type="protein sequence ID" value="TWF91509.1"/>
    <property type="molecule type" value="Genomic_DNA"/>
</dbReference>
<dbReference type="Gene3D" id="3.40.50.720">
    <property type="entry name" value="NAD(P)-binding Rossmann-like Domain"/>
    <property type="match status" value="1"/>
</dbReference>
<dbReference type="Pfam" id="PF08240">
    <property type="entry name" value="ADH_N"/>
    <property type="match status" value="1"/>
</dbReference>
<evidence type="ECO:0000313" key="4">
    <source>
        <dbReference type="Proteomes" id="UP000317940"/>
    </source>
</evidence>
<dbReference type="AlphaFoldDB" id="A0A561TWM9"/>
<dbReference type="GO" id="GO:0016491">
    <property type="term" value="F:oxidoreductase activity"/>
    <property type="evidence" value="ECO:0007669"/>
    <property type="project" value="InterPro"/>
</dbReference>
<dbReference type="Gene3D" id="3.90.180.10">
    <property type="entry name" value="Medium-chain alcohol dehydrogenases, catalytic domain"/>
    <property type="match status" value="1"/>
</dbReference>
<evidence type="ECO:0000313" key="3">
    <source>
        <dbReference type="EMBL" id="TWF91509.1"/>
    </source>
</evidence>
<dbReference type="InterPro" id="IPR013149">
    <property type="entry name" value="ADH-like_C"/>
</dbReference>
<accession>A0A561TWM9</accession>
<dbReference type="Proteomes" id="UP000317940">
    <property type="component" value="Unassembled WGS sequence"/>
</dbReference>
<dbReference type="PANTHER" id="PTHR44154:SF1">
    <property type="entry name" value="QUINONE OXIDOREDUCTASE"/>
    <property type="match status" value="1"/>
</dbReference>
<dbReference type="CDD" id="cd05289">
    <property type="entry name" value="MDR_like_2"/>
    <property type="match status" value="1"/>
</dbReference>
<name>A0A561TWM9_9ACTN</name>
<dbReference type="InterPro" id="IPR013154">
    <property type="entry name" value="ADH-like_N"/>
</dbReference>
<evidence type="ECO:0000256" key="1">
    <source>
        <dbReference type="ARBA" id="ARBA00022857"/>
    </source>
</evidence>
<organism evidence="3 4">
    <name type="scientific">Kitasatospora viridis</name>
    <dbReference type="NCBI Taxonomy" id="281105"/>
    <lineage>
        <taxon>Bacteria</taxon>
        <taxon>Bacillati</taxon>
        <taxon>Actinomycetota</taxon>
        <taxon>Actinomycetes</taxon>
        <taxon>Kitasatosporales</taxon>
        <taxon>Streptomycetaceae</taxon>
        <taxon>Kitasatospora</taxon>
    </lineage>
</organism>
<dbReference type="SUPFAM" id="SSF50129">
    <property type="entry name" value="GroES-like"/>
    <property type="match status" value="1"/>
</dbReference>
<feature type="domain" description="Enoyl reductase (ER)" evidence="2">
    <location>
        <begin position="21"/>
        <end position="320"/>
    </location>
</feature>
<evidence type="ECO:0000259" key="2">
    <source>
        <dbReference type="SMART" id="SM00829"/>
    </source>
</evidence>
<dbReference type="SMART" id="SM00829">
    <property type="entry name" value="PKS_ER"/>
    <property type="match status" value="1"/>
</dbReference>
<dbReference type="PANTHER" id="PTHR44154">
    <property type="entry name" value="QUINONE OXIDOREDUCTASE"/>
    <property type="match status" value="1"/>
</dbReference>
<gene>
    <name evidence="3" type="ORF">FHX73_12624</name>
</gene>
<sequence length="336" mass="34804">MAEPTSAPGTMRTVRFHENGEPVDVLRLETVPVPEPGPGRIRVAVHACGLAPADWALCRGLFPGSLPRGIGCDVSGIVEAVGAGVTDVAVGDRVFGTADFGGQPSAGAADRAVLDHWFPVPEGLDLTRAAALPMALSTASWHLARLGLAADLTILVNGAGTTVGYAAVQIALVRGARVIATAGRTYAEQLRDLGATVVGYGEGLAERLKALGVGQVDLVFDTAPPSGALPELVEVVGGDPHRVLTCSDLAAAPEIGVRDTFHEDPAKRTDDELFGVFPEFAQLAAEGRFTVPVAGTFPLADWRTALEISLTGHARGKLLLLPAVGADQPQPRTGDR</sequence>